<proteinExistence type="predicted"/>
<dbReference type="AlphaFoldDB" id="A0A8S9GSZ9"/>
<name>A0A8S9GSZ9_BRACR</name>
<comment type="caution">
    <text evidence="2">The sequence shown here is derived from an EMBL/GenBank/DDBJ whole genome shotgun (WGS) entry which is preliminary data.</text>
</comment>
<dbReference type="Proteomes" id="UP000712281">
    <property type="component" value="Unassembled WGS sequence"/>
</dbReference>
<sequence>MEAKKSNRVREILKLQYILKKWEKVANASKQANNNNNSNEEEKQASEEDNPPQM</sequence>
<gene>
    <name evidence="3" type="ORF">F2Q68_00014964</name>
    <name evidence="2" type="ORF">F2Q70_00021417</name>
</gene>
<evidence type="ECO:0000256" key="1">
    <source>
        <dbReference type="SAM" id="MobiDB-lite"/>
    </source>
</evidence>
<evidence type="ECO:0000313" key="3">
    <source>
        <dbReference type="EMBL" id="KAF2557677.1"/>
    </source>
</evidence>
<evidence type="ECO:0000313" key="2">
    <source>
        <dbReference type="EMBL" id="KAF2548659.1"/>
    </source>
</evidence>
<reference evidence="2" key="1">
    <citation type="submission" date="2019-12" db="EMBL/GenBank/DDBJ databases">
        <title>Genome sequencing and annotation of Brassica cretica.</title>
        <authorList>
            <person name="Studholme D.J."/>
            <person name="Sarris P.F."/>
        </authorList>
    </citation>
    <scope>NUCLEOTIDE SEQUENCE</scope>
    <source>
        <strain evidence="3">PFS-001/15</strain>
        <strain evidence="2">PFS-102/07</strain>
        <tissue evidence="2">Leaf</tissue>
    </source>
</reference>
<feature type="region of interest" description="Disordered" evidence="1">
    <location>
        <begin position="28"/>
        <end position="54"/>
    </location>
</feature>
<dbReference type="EMBL" id="QGKY02001925">
    <property type="protein sequence ID" value="KAF2548659.1"/>
    <property type="molecule type" value="Genomic_DNA"/>
</dbReference>
<protein>
    <submittedName>
        <fullName evidence="2">Uncharacterized protein</fullName>
    </submittedName>
</protein>
<dbReference type="EMBL" id="QGKW02001940">
    <property type="protein sequence ID" value="KAF2557677.1"/>
    <property type="molecule type" value="Genomic_DNA"/>
</dbReference>
<feature type="compositionally biased region" description="Low complexity" evidence="1">
    <location>
        <begin position="28"/>
        <end position="38"/>
    </location>
</feature>
<accession>A0A8S9GSZ9</accession>
<organism evidence="2">
    <name type="scientific">Brassica cretica</name>
    <name type="common">Mustard</name>
    <dbReference type="NCBI Taxonomy" id="69181"/>
    <lineage>
        <taxon>Eukaryota</taxon>
        <taxon>Viridiplantae</taxon>
        <taxon>Streptophyta</taxon>
        <taxon>Embryophyta</taxon>
        <taxon>Tracheophyta</taxon>
        <taxon>Spermatophyta</taxon>
        <taxon>Magnoliopsida</taxon>
        <taxon>eudicotyledons</taxon>
        <taxon>Gunneridae</taxon>
        <taxon>Pentapetalae</taxon>
        <taxon>rosids</taxon>
        <taxon>malvids</taxon>
        <taxon>Brassicales</taxon>
        <taxon>Brassicaceae</taxon>
        <taxon>Brassiceae</taxon>
        <taxon>Brassica</taxon>
    </lineage>
</organism>